<dbReference type="InterPro" id="IPR005471">
    <property type="entry name" value="Tscrpt_reg_IclR_N"/>
</dbReference>
<dbReference type="KEGG" id="mri:Mal4_06180"/>
<evidence type="ECO:0000313" key="8">
    <source>
        <dbReference type="Proteomes" id="UP000320496"/>
    </source>
</evidence>
<dbReference type="InterPro" id="IPR036390">
    <property type="entry name" value="WH_DNA-bd_sf"/>
</dbReference>
<reference evidence="7 8" key="1">
    <citation type="submission" date="2019-02" db="EMBL/GenBank/DDBJ databases">
        <title>Deep-cultivation of Planctomycetes and their phenomic and genomic characterization uncovers novel biology.</title>
        <authorList>
            <person name="Wiegand S."/>
            <person name="Jogler M."/>
            <person name="Boedeker C."/>
            <person name="Pinto D."/>
            <person name="Vollmers J."/>
            <person name="Rivas-Marin E."/>
            <person name="Kohn T."/>
            <person name="Peeters S.H."/>
            <person name="Heuer A."/>
            <person name="Rast P."/>
            <person name="Oberbeckmann S."/>
            <person name="Bunk B."/>
            <person name="Jeske O."/>
            <person name="Meyerdierks A."/>
            <person name="Storesund J.E."/>
            <person name="Kallscheuer N."/>
            <person name="Luecker S."/>
            <person name="Lage O.M."/>
            <person name="Pohl T."/>
            <person name="Merkel B.J."/>
            <person name="Hornburger P."/>
            <person name="Mueller R.-W."/>
            <person name="Bruemmer F."/>
            <person name="Labrenz M."/>
            <person name="Spormann A.M."/>
            <person name="Op den Camp H."/>
            <person name="Overmann J."/>
            <person name="Amann R."/>
            <person name="Jetten M.S.M."/>
            <person name="Mascher T."/>
            <person name="Medema M.H."/>
            <person name="Devos D.P."/>
            <person name="Kaster A.-K."/>
            <person name="Ovreas L."/>
            <person name="Rohde M."/>
            <person name="Galperin M.Y."/>
            <person name="Jogler C."/>
        </authorList>
    </citation>
    <scope>NUCLEOTIDE SEQUENCE [LARGE SCALE GENOMIC DNA]</scope>
    <source>
        <strain evidence="7 8">Mal4</strain>
    </source>
</reference>
<feature type="domain" description="HTH iclR-type" evidence="5">
    <location>
        <begin position="23"/>
        <end position="84"/>
    </location>
</feature>
<organism evidence="7 8">
    <name type="scientific">Maioricimonas rarisocia</name>
    <dbReference type="NCBI Taxonomy" id="2528026"/>
    <lineage>
        <taxon>Bacteria</taxon>
        <taxon>Pseudomonadati</taxon>
        <taxon>Planctomycetota</taxon>
        <taxon>Planctomycetia</taxon>
        <taxon>Planctomycetales</taxon>
        <taxon>Planctomycetaceae</taxon>
        <taxon>Maioricimonas</taxon>
    </lineage>
</organism>
<keyword evidence="8" id="KW-1185">Reference proteome</keyword>
<feature type="compositionally biased region" description="Polar residues" evidence="4">
    <location>
        <begin position="1"/>
        <end position="13"/>
    </location>
</feature>
<sequence length="275" mass="29652">MASTTNKTASKSAGGNDARSYSVPAVDKALDVLELLGDAPRGMSLTGIADALGRTKQELFRVLVCLHERGYLVRDEGQFYHLSTKLFEIGSRHPSTQTLVARAMPHMERLTGQLGESCHLTMVVQKRMLVVARIEADSDVVLTVRVGASFPLHTRTSGLVGLAYQSDHRRQEYWNQTDETPETIAACEERLASIREQGHAVADSATVIGARDCATPILGSGSSLLGVLCVSYVQRVGDPVERPDIIEAVVESARAISAEYGPVPAGDEADLVIHD</sequence>
<feature type="region of interest" description="Disordered" evidence="4">
    <location>
        <begin position="1"/>
        <end position="20"/>
    </location>
</feature>
<evidence type="ECO:0000259" key="5">
    <source>
        <dbReference type="PROSITE" id="PS51077"/>
    </source>
</evidence>
<evidence type="ECO:0000256" key="3">
    <source>
        <dbReference type="ARBA" id="ARBA00023163"/>
    </source>
</evidence>
<evidence type="ECO:0000256" key="4">
    <source>
        <dbReference type="SAM" id="MobiDB-lite"/>
    </source>
</evidence>
<gene>
    <name evidence="7" type="primary">kdgR</name>
    <name evidence="7" type="ORF">Mal4_06180</name>
</gene>
<evidence type="ECO:0000313" key="7">
    <source>
        <dbReference type="EMBL" id="QDU36333.1"/>
    </source>
</evidence>
<feature type="domain" description="IclR-ED" evidence="6">
    <location>
        <begin position="85"/>
        <end position="262"/>
    </location>
</feature>
<dbReference type="GO" id="GO:0045892">
    <property type="term" value="P:negative regulation of DNA-templated transcription"/>
    <property type="evidence" value="ECO:0007669"/>
    <property type="project" value="TreeGrafter"/>
</dbReference>
<dbReference type="PANTHER" id="PTHR30136:SF7">
    <property type="entry name" value="HTH-TYPE TRANSCRIPTIONAL REGULATOR KDGR-RELATED"/>
    <property type="match status" value="1"/>
</dbReference>
<dbReference type="RefSeq" id="WP_145367008.1">
    <property type="nucleotide sequence ID" value="NZ_CP036275.1"/>
</dbReference>
<proteinExistence type="predicted"/>
<keyword evidence="3" id="KW-0804">Transcription</keyword>
<dbReference type="SUPFAM" id="SSF46785">
    <property type="entry name" value="Winged helix' DNA-binding domain"/>
    <property type="match status" value="1"/>
</dbReference>
<dbReference type="GO" id="GO:0003700">
    <property type="term" value="F:DNA-binding transcription factor activity"/>
    <property type="evidence" value="ECO:0007669"/>
    <property type="project" value="TreeGrafter"/>
</dbReference>
<dbReference type="Proteomes" id="UP000320496">
    <property type="component" value="Chromosome"/>
</dbReference>
<accession>A0A517Z1I5</accession>
<dbReference type="Gene3D" id="3.30.450.40">
    <property type="match status" value="1"/>
</dbReference>
<dbReference type="InterPro" id="IPR036388">
    <property type="entry name" value="WH-like_DNA-bd_sf"/>
</dbReference>
<dbReference type="PROSITE" id="PS51077">
    <property type="entry name" value="HTH_ICLR"/>
    <property type="match status" value="1"/>
</dbReference>
<dbReference type="Pfam" id="PF01614">
    <property type="entry name" value="IclR_C"/>
    <property type="match status" value="1"/>
</dbReference>
<evidence type="ECO:0000256" key="2">
    <source>
        <dbReference type="ARBA" id="ARBA00023125"/>
    </source>
</evidence>
<dbReference type="OrthoDB" id="6057486at2"/>
<dbReference type="SMART" id="SM00346">
    <property type="entry name" value="HTH_ICLR"/>
    <property type="match status" value="1"/>
</dbReference>
<dbReference type="InterPro" id="IPR029016">
    <property type="entry name" value="GAF-like_dom_sf"/>
</dbReference>
<protein>
    <submittedName>
        <fullName evidence="7">Transcriptional regulator KdgR</fullName>
    </submittedName>
</protein>
<dbReference type="PANTHER" id="PTHR30136">
    <property type="entry name" value="HELIX-TURN-HELIX TRANSCRIPTIONAL REGULATOR, ICLR FAMILY"/>
    <property type="match status" value="1"/>
</dbReference>
<dbReference type="InterPro" id="IPR014757">
    <property type="entry name" value="Tscrpt_reg_IclR_C"/>
</dbReference>
<dbReference type="AlphaFoldDB" id="A0A517Z1I5"/>
<keyword evidence="1" id="KW-0805">Transcription regulation</keyword>
<evidence type="ECO:0000256" key="1">
    <source>
        <dbReference type="ARBA" id="ARBA00023015"/>
    </source>
</evidence>
<name>A0A517Z1I5_9PLAN</name>
<keyword evidence="2" id="KW-0238">DNA-binding</keyword>
<evidence type="ECO:0000259" key="6">
    <source>
        <dbReference type="PROSITE" id="PS51078"/>
    </source>
</evidence>
<dbReference type="Gene3D" id="1.10.10.10">
    <property type="entry name" value="Winged helix-like DNA-binding domain superfamily/Winged helix DNA-binding domain"/>
    <property type="match status" value="1"/>
</dbReference>
<dbReference type="GO" id="GO:0003677">
    <property type="term" value="F:DNA binding"/>
    <property type="evidence" value="ECO:0007669"/>
    <property type="project" value="UniProtKB-KW"/>
</dbReference>
<dbReference type="EMBL" id="CP036275">
    <property type="protein sequence ID" value="QDU36333.1"/>
    <property type="molecule type" value="Genomic_DNA"/>
</dbReference>
<dbReference type="PROSITE" id="PS51078">
    <property type="entry name" value="ICLR_ED"/>
    <property type="match status" value="1"/>
</dbReference>
<dbReference type="SUPFAM" id="SSF55781">
    <property type="entry name" value="GAF domain-like"/>
    <property type="match status" value="1"/>
</dbReference>
<dbReference type="InterPro" id="IPR050707">
    <property type="entry name" value="HTH_MetabolicPath_Reg"/>
</dbReference>
<dbReference type="Pfam" id="PF09339">
    <property type="entry name" value="HTH_IclR"/>
    <property type="match status" value="1"/>
</dbReference>